<gene>
    <name evidence="3" type="ORF">ACFQKB_19090</name>
</gene>
<dbReference type="Proteomes" id="UP001596380">
    <property type="component" value="Unassembled WGS sequence"/>
</dbReference>
<dbReference type="Gene3D" id="2.120.10.30">
    <property type="entry name" value="TolB, C-terminal domain"/>
    <property type="match status" value="1"/>
</dbReference>
<name>A0ABW2CJ95_9ACTN</name>
<evidence type="ECO:0000256" key="1">
    <source>
        <dbReference type="SAM" id="MobiDB-lite"/>
    </source>
</evidence>
<feature type="region of interest" description="Disordered" evidence="1">
    <location>
        <begin position="263"/>
        <end position="285"/>
    </location>
</feature>
<evidence type="ECO:0000313" key="4">
    <source>
        <dbReference type="Proteomes" id="UP001596380"/>
    </source>
</evidence>
<accession>A0ABW2CJ95</accession>
<evidence type="ECO:0000313" key="3">
    <source>
        <dbReference type="EMBL" id="MFC6881868.1"/>
    </source>
</evidence>
<organism evidence="3 4">
    <name type="scientific">Actinomadura yumaensis</name>
    <dbReference type="NCBI Taxonomy" id="111807"/>
    <lineage>
        <taxon>Bacteria</taxon>
        <taxon>Bacillati</taxon>
        <taxon>Actinomycetota</taxon>
        <taxon>Actinomycetes</taxon>
        <taxon>Streptosporangiales</taxon>
        <taxon>Thermomonosporaceae</taxon>
        <taxon>Actinomadura</taxon>
    </lineage>
</organism>
<dbReference type="InterPro" id="IPR011042">
    <property type="entry name" value="6-blade_b-propeller_TolB-like"/>
</dbReference>
<keyword evidence="4" id="KW-1185">Reference proteome</keyword>
<comment type="caution">
    <text evidence="3">The sequence shown here is derived from an EMBL/GenBank/DDBJ whole genome shotgun (WGS) entry which is preliminary data.</text>
</comment>
<keyword evidence="2" id="KW-0472">Membrane</keyword>
<reference evidence="4" key="1">
    <citation type="journal article" date="2019" name="Int. J. Syst. Evol. Microbiol.">
        <title>The Global Catalogue of Microorganisms (GCM) 10K type strain sequencing project: providing services to taxonomists for standard genome sequencing and annotation.</title>
        <authorList>
            <consortium name="The Broad Institute Genomics Platform"/>
            <consortium name="The Broad Institute Genome Sequencing Center for Infectious Disease"/>
            <person name="Wu L."/>
            <person name="Ma J."/>
        </authorList>
    </citation>
    <scope>NUCLEOTIDE SEQUENCE [LARGE SCALE GENOMIC DNA]</scope>
    <source>
        <strain evidence="4">JCM 3369</strain>
    </source>
</reference>
<evidence type="ECO:0000256" key="2">
    <source>
        <dbReference type="SAM" id="Phobius"/>
    </source>
</evidence>
<dbReference type="SUPFAM" id="SSF50969">
    <property type="entry name" value="YVTN repeat-like/Quinoprotein amine dehydrogenase"/>
    <property type="match status" value="1"/>
</dbReference>
<dbReference type="InterPro" id="IPR011044">
    <property type="entry name" value="Quino_amine_DH_bsu"/>
</dbReference>
<dbReference type="EMBL" id="JBHSXS010000010">
    <property type="protein sequence ID" value="MFC6881868.1"/>
    <property type="molecule type" value="Genomic_DNA"/>
</dbReference>
<proteinExistence type="predicted"/>
<evidence type="ECO:0008006" key="5">
    <source>
        <dbReference type="Google" id="ProtNLM"/>
    </source>
</evidence>
<sequence>MTTDMEHRLRAAFEARTAAVPAPPEPDWEAAPAPRTWRLRVRRPRLMLLPALAAAGMAVLLAVILTGRGDGGGQADKPVLTIGAVTPIRPAASPTLLFRSDGESATRVVQAATGRTLGTVEPPPGYVQDWAGLTTATDNRTLFFTVKAKGGGASSPQFVARTRVDEKGHPGKALLVARAPRSRDLPAASPAPETTQAPSAWPSVTALAPSPDATRLALALSGHDGDVLVVRDLRTGKERAWSSRSGLDAISWSEDGRQVHWSADGTAGDLAPRSREGALPAGRNVPAAGDPLGAVLLPSGDRLALRQTTQKVRLVLLPSGGGGARVLDEWKDIPGFLKLPATDATGRHIFYRRGDGWARLDLKTGKRTAFSLPADSTQPGVVYTW</sequence>
<protein>
    <recommendedName>
        <fullName evidence="5">WD40 repeat domain-containing protein</fullName>
    </recommendedName>
</protein>
<dbReference type="RefSeq" id="WP_378063405.1">
    <property type="nucleotide sequence ID" value="NZ_JBHSXS010000010.1"/>
</dbReference>
<feature type="region of interest" description="Disordered" evidence="1">
    <location>
        <begin position="179"/>
        <end position="206"/>
    </location>
</feature>
<keyword evidence="2" id="KW-1133">Transmembrane helix</keyword>
<feature type="transmembrane region" description="Helical" evidence="2">
    <location>
        <begin position="46"/>
        <end position="65"/>
    </location>
</feature>
<keyword evidence="2" id="KW-0812">Transmembrane</keyword>